<dbReference type="InterPro" id="IPR023393">
    <property type="entry name" value="START-like_dom_sf"/>
</dbReference>
<protein>
    <submittedName>
        <fullName evidence="3">Cyclase</fullName>
    </submittedName>
</protein>
<dbReference type="SUPFAM" id="SSF55961">
    <property type="entry name" value="Bet v1-like"/>
    <property type="match status" value="1"/>
</dbReference>
<feature type="domain" description="Coenzyme Q-binding protein COQ10 START" evidence="2">
    <location>
        <begin position="10"/>
        <end position="130"/>
    </location>
</feature>
<evidence type="ECO:0000256" key="1">
    <source>
        <dbReference type="ARBA" id="ARBA00008918"/>
    </source>
</evidence>
<dbReference type="AlphaFoldDB" id="A0A142JT63"/>
<dbReference type="OrthoDB" id="3695445at2"/>
<name>A0A142JT63_9BURK</name>
<dbReference type="STRING" id="1796606.A2G96_26085"/>
<reference evidence="3 4" key="1">
    <citation type="submission" date="2016-03" db="EMBL/GenBank/DDBJ databases">
        <title>Complete genome sequence of a novel chlorpyrifos degrading bacterium, Cupriavidus nantongensis sp. X1.</title>
        <authorList>
            <person name="Fang L."/>
        </authorList>
    </citation>
    <scope>NUCLEOTIDE SEQUENCE [LARGE SCALE GENOMIC DNA]</scope>
    <source>
        <strain evidence="3 4">X1</strain>
    </source>
</reference>
<evidence type="ECO:0000313" key="3">
    <source>
        <dbReference type="EMBL" id="AMR81275.1"/>
    </source>
</evidence>
<dbReference type="CDD" id="cd07817">
    <property type="entry name" value="SRPBCC_8"/>
    <property type="match status" value="1"/>
</dbReference>
<gene>
    <name evidence="3" type="ORF">A2G96_26085</name>
</gene>
<keyword evidence="4" id="KW-1185">Reference proteome</keyword>
<evidence type="ECO:0000313" key="4">
    <source>
        <dbReference type="Proteomes" id="UP000075238"/>
    </source>
</evidence>
<evidence type="ECO:0000259" key="2">
    <source>
        <dbReference type="Pfam" id="PF03364"/>
    </source>
</evidence>
<dbReference type="InterPro" id="IPR005031">
    <property type="entry name" value="COQ10_START"/>
</dbReference>
<dbReference type="PANTHER" id="PTHR33824:SF7">
    <property type="entry name" value="POLYKETIDE CYCLASE_DEHYDRASE AND LIPID TRANSPORT SUPERFAMILY PROTEIN"/>
    <property type="match status" value="1"/>
</dbReference>
<dbReference type="Proteomes" id="UP000075238">
    <property type="component" value="Chromosome 2"/>
</dbReference>
<dbReference type="Gene3D" id="3.30.530.20">
    <property type="match status" value="1"/>
</dbReference>
<sequence length="138" mass="15749">MSTIEESIDVRVPVQVAYQQWCRFEEFPRFMEGVEEVRQLDDRRLHWRAEVGGKQKEWDAEITQNVADQCIAWRSVAGAENSGQVNFSPLDAGLTRVSVRMNYETEGVVEAVGDAAGVLKRKVEGDLKRFKEFIEARA</sequence>
<comment type="similarity">
    <text evidence="1">Belongs to the ribosome association toxin RatA family.</text>
</comment>
<accession>A0A142JT63</accession>
<dbReference type="EMBL" id="CP014845">
    <property type="protein sequence ID" value="AMR81275.1"/>
    <property type="molecule type" value="Genomic_DNA"/>
</dbReference>
<dbReference type="PANTHER" id="PTHR33824">
    <property type="entry name" value="POLYKETIDE CYCLASE/DEHYDRASE AND LIPID TRANSPORT SUPERFAMILY PROTEIN"/>
    <property type="match status" value="1"/>
</dbReference>
<dbReference type="InterPro" id="IPR047137">
    <property type="entry name" value="ORF3"/>
</dbReference>
<dbReference type="RefSeq" id="WP_062803087.1">
    <property type="nucleotide sequence ID" value="NZ_CP014845.1"/>
</dbReference>
<dbReference type="KEGG" id="cnan:A2G96_26085"/>
<dbReference type="Pfam" id="PF03364">
    <property type="entry name" value="Polyketide_cyc"/>
    <property type="match status" value="1"/>
</dbReference>
<proteinExistence type="inferred from homology"/>
<organism evidence="3 4">
    <name type="scientific">Cupriavidus nantongensis</name>
    <dbReference type="NCBI Taxonomy" id="1796606"/>
    <lineage>
        <taxon>Bacteria</taxon>
        <taxon>Pseudomonadati</taxon>
        <taxon>Pseudomonadota</taxon>
        <taxon>Betaproteobacteria</taxon>
        <taxon>Burkholderiales</taxon>
        <taxon>Burkholderiaceae</taxon>
        <taxon>Cupriavidus</taxon>
    </lineage>
</organism>